<organism evidence="2 3">
    <name type="scientific">Lepraria neglecta</name>
    <dbReference type="NCBI Taxonomy" id="209136"/>
    <lineage>
        <taxon>Eukaryota</taxon>
        <taxon>Fungi</taxon>
        <taxon>Dikarya</taxon>
        <taxon>Ascomycota</taxon>
        <taxon>Pezizomycotina</taxon>
        <taxon>Lecanoromycetes</taxon>
        <taxon>OSLEUM clade</taxon>
        <taxon>Lecanoromycetidae</taxon>
        <taxon>Lecanorales</taxon>
        <taxon>Lecanorineae</taxon>
        <taxon>Stereocaulaceae</taxon>
        <taxon>Lepraria</taxon>
    </lineage>
</organism>
<dbReference type="Pfam" id="PF13649">
    <property type="entry name" value="Methyltransf_25"/>
    <property type="match status" value="1"/>
</dbReference>
<reference evidence="2" key="1">
    <citation type="submission" date="2022-11" db="EMBL/GenBank/DDBJ databases">
        <title>Chromosomal genome sequence assembly and mating type (MAT) locus characterization of the leprose asexual lichenized fungus Lepraria neglecta (Nyl.) Erichsen.</title>
        <authorList>
            <person name="Allen J.L."/>
            <person name="Pfeffer B."/>
        </authorList>
    </citation>
    <scope>NUCLEOTIDE SEQUENCE</scope>
    <source>
        <strain evidence="2">Allen 5258</strain>
    </source>
</reference>
<dbReference type="AlphaFoldDB" id="A0AAD9Z438"/>
<dbReference type="GO" id="GO:0008168">
    <property type="term" value="F:methyltransferase activity"/>
    <property type="evidence" value="ECO:0007669"/>
    <property type="project" value="TreeGrafter"/>
</dbReference>
<name>A0AAD9Z438_9LECA</name>
<dbReference type="CDD" id="cd02440">
    <property type="entry name" value="AdoMet_MTases"/>
    <property type="match status" value="1"/>
</dbReference>
<dbReference type="EMBL" id="JASNWA010000008">
    <property type="protein sequence ID" value="KAK3171254.1"/>
    <property type="molecule type" value="Genomic_DNA"/>
</dbReference>
<accession>A0AAD9Z438</accession>
<evidence type="ECO:0000259" key="1">
    <source>
        <dbReference type="Pfam" id="PF13649"/>
    </source>
</evidence>
<evidence type="ECO:0000313" key="2">
    <source>
        <dbReference type="EMBL" id="KAK3171254.1"/>
    </source>
</evidence>
<dbReference type="InterPro" id="IPR041698">
    <property type="entry name" value="Methyltransf_25"/>
</dbReference>
<dbReference type="PANTHER" id="PTHR43591:SF105">
    <property type="entry name" value="METHYLTRANSFERASE DOMAIN-CONTAINING PROTEIN-RELATED"/>
    <property type="match status" value="1"/>
</dbReference>
<keyword evidence="3" id="KW-1185">Reference proteome</keyword>
<protein>
    <recommendedName>
        <fullName evidence="1">Methyltransferase domain-containing protein</fullName>
    </recommendedName>
</protein>
<evidence type="ECO:0000313" key="3">
    <source>
        <dbReference type="Proteomes" id="UP001276659"/>
    </source>
</evidence>
<dbReference type="SUPFAM" id="SSF53335">
    <property type="entry name" value="S-adenosyl-L-methionine-dependent methyltransferases"/>
    <property type="match status" value="1"/>
</dbReference>
<gene>
    <name evidence="2" type="ORF">OEA41_003338</name>
</gene>
<dbReference type="PANTHER" id="PTHR43591">
    <property type="entry name" value="METHYLTRANSFERASE"/>
    <property type="match status" value="1"/>
</dbReference>
<dbReference type="Gene3D" id="3.40.50.150">
    <property type="entry name" value="Vaccinia Virus protein VP39"/>
    <property type="match status" value="1"/>
</dbReference>
<dbReference type="InterPro" id="IPR029063">
    <property type="entry name" value="SAM-dependent_MTases_sf"/>
</dbReference>
<feature type="domain" description="Methyltransferase" evidence="1">
    <location>
        <begin position="32"/>
        <end position="128"/>
    </location>
</feature>
<sequence>MDYERRAGGATRAVAAHIVSQLSLSPNAEPVVLDNACGTAAVTDEILKRFPSAKIHAVDGSVGMIDVAKLTIEQKGWTGRVETGVMDGQKLTFGEEMFDISMTNFGIFFFPDPEAGAREVWRTLKRGGRAVVTCWKEPGLVPLLHDCQKFIRPKTSIESLPVLEKWMRKETIEQVMKQGGFQDVLIESFDSMIGGKDEKEMVFGVSENLKGIVGEQWGNEEKAHLQGAVEMLLRGKGSSLFVEKHGKRGVPMVAWIATCKK</sequence>
<proteinExistence type="predicted"/>
<dbReference type="Proteomes" id="UP001276659">
    <property type="component" value="Unassembled WGS sequence"/>
</dbReference>
<comment type="caution">
    <text evidence="2">The sequence shown here is derived from an EMBL/GenBank/DDBJ whole genome shotgun (WGS) entry which is preliminary data.</text>
</comment>